<reference evidence="1" key="1">
    <citation type="journal article" date="2021" name="PeerJ">
        <title>Extensive microbial diversity within the chicken gut microbiome revealed by metagenomics and culture.</title>
        <authorList>
            <person name="Gilroy R."/>
            <person name="Ravi A."/>
            <person name="Getino M."/>
            <person name="Pursley I."/>
            <person name="Horton D.L."/>
            <person name="Alikhan N.F."/>
            <person name="Baker D."/>
            <person name="Gharbi K."/>
            <person name="Hall N."/>
            <person name="Watson M."/>
            <person name="Adriaenssens E.M."/>
            <person name="Foster-Nyarko E."/>
            <person name="Jarju S."/>
            <person name="Secka A."/>
            <person name="Antonio M."/>
            <person name="Oren A."/>
            <person name="Chaudhuri R.R."/>
            <person name="La Ragione R."/>
            <person name="Hildebrand F."/>
            <person name="Pallen M.J."/>
        </authorList>
    </citation>
    <scope>NUCLEOTIDE SEQUENCE</scope>
    <source>
        <strain evidence="1">B5-657</strain>
    </source>
</reference>
<dbReference type="GO" id="GO:0016627">
    <property type="term" value="F:oxidoreductase activity, acting on the CH-CH group of donors"/>
    <property type="evidence" value="ECO:0007669"/>
    <property type="project" value="InterPro"/>
</dbReference>
<reference evidence="1" key="2">
    <citation type="submission" date="2021-04" db="EMBL/GenBank/DDBJ databases">
        <authorList>
            <person name="Gilroy R."/>
        </authorList>
    </citation>
    <scope>NUCLEOTIDE SEQUENCE</scope>
    <source>
        <strain evidence="1">B5-657</strain>
    </source>
</reference>
<sequence>MKLIKWCSDNQKEQWMIYTHNGIYWQLVSKLSIARRSYFFKVLNSLREPIDFALIGLYLPYRNGIYAAMPHTQIIIQPEELYQFIRHFQQLPIQILDEVAISLDRQLKEDQQEVNDFLTTFYEAQSTDEAREIYERWQMERSLWNELGNKLLLMMHVYEEEILNYFKYRSILKELIGLPRG</sequence>
<name>A0A9E2K8Z0_9FIRM</name>
<dbReference type="GO" id="GO:0050660">
    <property type="term" value="F:flavin adenine dinucleotide binding"/>
    <property type="evidence" value="ECO:0007669"/>
    <property type="project" value="InterPro"/>
</dbReference>
<dbReference type="AlphaFoldDB" id="A0A9E2K8Z0"/>
<dbReference type="Proteomes" id="UP000824229">
    <property type="component" value="Unassembled WGS sequence"/>
</dbReference>
<organism evidence="1 2">
    <name type="scientific">Candidatus Cellulosilyticum pullistercoris</name>
    <dbReference type="NCBI Taxonomy" id="2838521"/>
    <lineage>
        <taxon>Bacteria</taxon>
        <taxon>Bacillati</taxon>
        <taxon>Bacillota</taxon>
        <taxon>Clostridia</taxon>
        <taxon>Lachnospirales</taxon>
        <taxon>Cellulosilyticaceae</taxon>
        <taxon>Cellulosilyticum</taxon>
    </lineage>
</organism>
<protein>
    <submittedName>
        <fullName evidence="1">Uncharacterized protein</fullName>
    </submittedName>
</protein>
<evidence type="ECO:0000313" key="1">
    <source>
        <dbReference type="EMBL" id="MBU3803574.1"/>
    </source>
</evidence>
<dbReference type="InterPro" id="IPR037069">
    <property type="entry name" value="AcylCoA_DH/ox_N_sf"/>
</dbReference>
<accession>A0A9E2K8Z0</accession>
<dbReference type="EMBL" id="JAHLFQ010000043">
    <property type="protein sequence ID" value="MBU3803574.1"/>
    <property type="molecule type" value="Genomic_DNA"/>
</dbReference>
<proteinExistence type="predicted"/>
<evidence type="ECO:0000313" key="2">
    <source>
        <dbReference type="Proteomes" id="UP000824229"/>
    </source>
</evidence>
<gene>
    <name evidence="1" type="ORF">H9872_02285</name>
</gene>
<comment type="caution">
    <text evidence="1">The sequence shown here is derived from an EMBL/GenBank/DDBJ whole genome shotgun (WGS) entry which is preliminary data.</text>
</comment>
<dbReference type="Gene3D" id="1.10.540.10">
    <property type="entry name" value="Acyl-CoA dehydrogenase/oxidase, N-terminal domain"/>
    <property type="match status" value="1"/>
</dbReference>